<dbReference type="PANTHER" id="PTHR43725:SF53">
    <property type="entry name" value="UDP-ARABINOSE 4-EPIMERASE 1"/>
    <property type="match status" value="1"/>
</dbReference>
<dbReference type="EC" id="5.1.3.2" evidence="5 10"/>
<evidence type="ECO:0000256" key="6">
    <source>
        <dbReference type="ARBA" id="ARBA00018569"/>
    </source>
</evidence>
<keyword evidence="14" id="KW-1185">Reference proteome</keyword>
<sequence>MKKKVLVVGGAGYIGSHTCLLLSERGYEPVVFDNLSNGHEEFVRWGPFEQGDIRDRARLDEVFAKHRPEAVLHFAALIEVGESVKQPVAFYDNNVIGSLNLLSSAIDAGVNAFVFSSTCATYGLPEQVPIDETHRQAPINPYGRTKWVVEQALKDYSAYKGLRSVMLRYFNAAGADFEGRIGEWHKPETHAIPLAIEAALGRRQGFKVFGTDYDTRDGTCVRDYIHILDLADAMCVQWIICWRAGKPWNSTSAPARAPRSKNCWQRFRKFPVGPSPSNIPGVGMAIRPHWWQITKRRKRFWAGNRAILFPISSNPPGHGIRRGTRVNKPKRHRPMAGVSRGTADGACSRSCLPGMGFTALSPKWWCCRVPPGLPRSARWSSAPAS</sequence>
<dbReference type="Pfam" id="PF01370">
    <property type="entry name" value="Epimerase"/>
    <property type="match status" value="1"/>
</dbReference>
<dbReference type="CDD" id="cd05247">
    <property type="entry name" value="UDP_G4E_1_SDR_e"/>
    <property type="match status" value="1"/>
</dbReference>
<feature type="compositionally biased region" description="Basic residues" evidence="11">
    <location>
        <begin position="319"/>
        <end position="334"/>
    </location>
</feature>
<dbReference type="InterPro" id="IPR001509">
    <property type="entry name" value="Epimerase_deHydtase"/>
</dbReference>
<proteinExistence type="inferred from homology"/>
<evidence type="ECO:0000256" key="1">
    <source>
        <dbReference type="ARBA" id="ARBA00000083"/>
    </source>
</evidence>
<comment type="pathway">
    <text evidence="3 10">Carbohydrate metabolism; galactose metabolism.</text>
</comment>
<keyword evidence="7 10" id="KW-0520">NAD</keyword>
<evidence type="ECO:0000256" key="3">
    <source>
        <dbReference type="ARBA" id="ARBA00004947"/>
    </source>
</evidence>
<comment type="similarity">
    <text evidence="4 10">Belongs to the NAD(P)-dependent epimerase/dehydratase family.</text>
</comment>
<dbReference type="SUPFAM" id="SSF51735">
    <property type="entry name" value="NAD(P)-binding Rossmann-fold domains"/>
    <property type="match status" value="1"/>
</dbReference>
<dbReference type="Proteomes" id="UP000017668">
    <property type="component" value="Unassembled WGS sequence"/>
</dbReference>
<dbReference type="EMBL" id="AMQQ01000012">
    <property type="protein sequence ID" value="EKJ96247.1"/>
    <property type="molecule type" value="Genomic_DNA"/>
</dbReference>
<comment type="subunit">
    <text evidence="10">Homodimer.</text>
</comment>
<evidence type="ECO:0000256" key="2">
    <source>
        <dbReference type="ARBA" id="ARBA00001911"/>
    </source>
</evidence>
<evidence type="ECO:0000256" key="10">
    <source>
        <dbReference type="RuleBase" id="RU366046"/>
    </source>
</evidence>
<dbReference type="Gene3D" id="3.90.25.10">
    <property type="entry name" value="UDP-galactose 4-epimerase, domain 1"/>
    <property type="match status" value="1"/>
</dbReference>
<evidence type="ECO:0000256" key="4">
    <source>
        <dbReference type="ARBA" id="ARBA00007637"/>
    </source>
</evidence>
<name>A0ABN0HNL2_RHILU</name>
<feature type="region of interest" description="Disordered" evidence="11">
    <location>
        <begin position="318"/>
        <end position="341"/>
    </location>
</feature>
<keyword evidence="9 10" id="KW-0119">Carbohydrate metabolism</keyword>
<protein>
    <recommendedName>
        <fullName evidence="6 10">UDP-glucose 4-epimerase</fullName>
        <ecNumber evidence="5 10">5.1.3.2</ecNumber>
    </recommendedName>
</protein>
<evidence type="ECO:0000259" key="12">
    <source>
        <dbReference type="Pfam" id="PF01370"/>
    </source>
</evidence>
<evidence type="ECO:0000256" key="9">
    <source>
        <dbReference type="ARBA" id="ARBA00023277"/>
    </source>
</evidence>
<gene>
    <name evidence="13" type="ORF">C241_07183</name>
</gene>
<comment type="cofactor">
    <cofactor evidence="2 10">
        <name>NAD(+)</name>
        <dbReference type="ChEBI" id="CHEBI:57540"/>
    </cofactor>
</comment>
<dbReference type="Gene3D" id="3.40.50.720">
    <property type="entry name" value="NAD(P)-binding Rossmann-like Domain"/>
    <property type="match status" value="1"/>
</dbReference>
<evidence type="ECO:0000313" key="14">
    <source>
        <dbReference type="Proteomes" id="UP000017668"/>
    </source>
</evidence>
<reference evidence="13 14" key="1">
    <citation type="journal article" date="2013" name="Genome Announc.">
        <title>Genome Sequence of Rhizobium lupini HPC(L) Isolated from Saline Desert Soil, Kutch (Gujarat).</title>
        <authorList>
            <person name="Agarwal L."/>
            <person name="Purohit H.J."/>
        </authorList>
    </citation>
    <scope>NUCLEOTIDE SEQUENCE [LARGE SCALE GENOMIC DNA]</scope>
    <source>
        <strain evidence="14">HPC(L)</strain>
    </source>
</reference>
<organism evidence="13 14">
    <name type="scientific">Bradyrhizobium lupini HPC(L)</name>
    <dbReference type="NCBI Taxonomy" id="1229491"/>
    <lineage>
        <taxon>Bacteria</taxon>
        <taxon>Pseudomonadati</taxon>
        <taxon>Pseudomonadota</taxon>
        <taxon>Alphaproteobacteria</taxon>
        <taxon>Hyphomicrobiales</taxon>
        <taxon>Nitrobacteraceae</taxon>
        <taxon>Bradyrhizobium</taxon>
    </lineage>
</organism>
<evidence type="ECO:0000256" key="7">
    <source>
        <dbReference type="ARBA" id="ARBA00023027"/>
    </source>
</evidence>
<evidence type="ECO:0000256" key="5">
    <source>
        <dbReference type="ARBA" id="ARBA00013189"/>
    </source>
</evidence>
<comment type="caution">
    <text evidence="13">The sequence shown here is derived from an EMBL/GenBank/DDBJ whole genome shotgun (WGS) entry which is preliminary data.</text>
</comment>
<dbReference type="NCBIfam" id="TIGR01179">
    <property type="entry name" value="galE"/>
    <property type="match status" value="1"/>
</dbReference>
<keyword evidence="8 10" id="KW-0413">Isomerase</keyword>
<evidence type="ECO:0000313" key="13">
    <source>
        <dbReference type="EMBL" id="EKJ96247.1"/>
    </source>
</evidence>
<evidence type="ECO:0000256" key="11">
    <source>
        <dbReference type="SAM" id="MobiDB-lite"/>
    </source>
</evidence>
<evidence type="ECO:0000256" key="8">
    <source>
        <dbReference type="ARBA" id="ARBA00023235"/>
    </source>
</evidence>
<accession>A0ABN0HNL2</accession>
<dbReference type="PANTHER" id="PTHR43725">
    <property type="entry name" value="UDP-GLUCOSE 4-EPIMERASE"/>
    <property type="match status" value="1"/>
</dbReference>
<feature type="domain" description="NAD-dependent epimerase/dehydratase" evidence="12">
    <location>
        <begin position="5"/>
        <end position="235"/>
    </location>
</feature>
<dbReference type="InterPro" id="IPR036291">
    <property type="entry name" value="NAD(P)-bd_dom_sf"/>
</dbReference>
<dbReference type="InterPro" id="IPR005886">
    <property type="entry name" value="UDP_G4E"/>
</dbReference>
<comment type="catalytic activity">
    <reaction evidence="1 10">
        <text>UDP-alpha-D-glucose = UDP-alpha-D-galactose</text>
        <dbReference type="Rhea" id="RHEA:22168"/>
        <dbReference type="ChEBI" id="CHEBI:58885"/>
        <dbReference type="ChEBI" id="CHEBI:66914"/>
        <dbReference type="EC" id="5.1.3.2"/>
    </reaction>
</comment>